<dbReference type="Proteomes" id="UP000036987">
    <property type="component" value="Unassembled WGS sequence"/>
</dbReference>
<keyword evidence="9" id="KW-1185">Reference proteome</keyword>
<evidence type="ECO:0000256" key="5">
    <source>
        <dbReference type="ARBA" id="ARBA00023136"/>
    </source>
</evidence>
<dbReference type="SUPFAM" id="SSF103481">
    <property type="entry name" value="Multidrug resistance efflux transporter EmrE"/>
    <property type="match status" value="2"/>
</dbReference>
<evidence type="ECO:0000313" key="9">
    <source>
        <dbReference type="Proteomes" id="UP000036987"/>
    </source>
</evidence>
<dbReference type="AlphaFoldDB" id="A0A0K9PZ69"/>
<evidence type="ECO:0000256" key="2">
    <source>
        <dbReference type="ARBA" id="ARBA00007635"/>
    </source>
</evidence>
<organism evidence="8 9">
    <name type="scientific">Zostera marina</name>
    <name type="common">Eelgrass</name>
    <dbReference type="NCBI Taxonomy" id="29655"/>
    <lineage>
        <taxon>Eukaryota</taxon>
        <taxon>Viridiplantae</taxon>
        <taxon>Streptophyta</taxon>
        <taxon>Embryophyta</taxon>
        <taxon>Tracheophyta</taxon>
        <taxon>Spermatophyta</taxon>
        <taxon>Magnoliopsida</taxon>
        <taxon>Liliopsida</taxon>
        <taxon>Zosteraceae</taxon>
        <taxon>Zostera</taxon>
    </lineage>
</organism>
<evidence type="ECO:0000256" key="6">
    <source>
        <dbReference type="SAM" id="Phobius"/>
    </source>
</evidence>
<reference evidence="9" key="1">
    <citation type="journal article" date="2016" name="Nature">
        <title>The genome of the seagrass Zostera marina reveals angiosperm adaptation to the sea.</title>
        <authorList>
            <person name="Olsen J.L."/>
            <person name="Rouze P."/>
            <person name="Verhelst B."/>
            <person name="Lin Y.-C."/>
            <person name="Bayer T."/>
            <person name="Collen J."/>
            <person name="Dattolo E."/>
            <person name="De Paoli E."/>
            <person name="Dittami S."/>
            <person name="Maumus F."/>
            <person name="Michel G."/>
            <person name="Kersting A."/>
            <person name="Lauritano C."/>
            <person name="Lohaus R."/>
            <person name="Toepel M."/>
            <person name="Tonon T."/>
            <person name="Vanneste K."/>
            <person name="Amirebrahimi M."/>
            <person name="Brakel J."/>
            <person name="Bostroem C."/>
            <person name="Chovatia M."/>
            <person name="Grimwood J."/>
            <person name="Jenkins J.W."/>
            <person name="Jueterbock A."/>
            <person name="Mraz A."/>
            <person name="Stam W.T."/>
            <person name="Tice H."/>
            <person name="Bornberg-Bauer E."/>
            <person name="Green P.J."/>
            <person name="Pearson G.A."/>
            <person name="Procaccini G."/>
            <person name="Duarte C.M."/>
            <person name="Schmutz J."/>
            <person name="Reusch T.B.H."/>
            <person name="Van de Peer Y."/>
        </authorList>
    </citation>
    <scope>NUCLEOTIDE SEQUENCE [LARGE SCALE GENOMIC DNA]</scope>
    <source>
        <strain evidence="9">cv. Finnish</strain>
    </source>
</reference>
<proteinExistence type="inferred from homology"/>
<gene>
    <name evidence="8" type="ORF">ZOSMA_133G00540</name>
</gene>
<name>A0A0K9PZ69_ZOSMR</name>
<dbReference type="OrthoDB" id="1917929at2759"/>
<evidence type="ECO:0000259" key="7">
    <source>
        <dbReference type="Pfam" id="PF00892"/>
    </source>
</evidence>
<feature type="transmembrane region" description="Helical" evidence="6">
    <location>
        <begin position="103"/>
        <end position="123"/>
    </location>
</feature>
<dbReference type="PANTHER" id="PTHR32322">
    <property type="entry name" value="INNER MEMBRANE TRANSPORTER"/>
    <property type="match status" value="1"/>
</dbReference>
<evidence type="ECO:0000256" key="3">
    <source>
        <dbReference type="ARBA" id="ARBA00022692"/>
    </source>
</evidence>
<evidence type="ECO:0000313" key="8">
    <source>
        <dbReference type="EMBL" id="KMZ74204.1"/>
    </source>
</evidence>
<feature type="transmembrane region" description="Helical" evidence="6">
    <location>
        <begin position="281"/>
        <end position="301"/>
    </location>
</feature>
<evidence type="ECO:0000256" key="4">
    <source>
        <dbReference type="ARBA" id="ARBA00022989"/>
    </source>
</evidence>
<dbReference type="OMA" id="AYGLFFY"/>
<feature type="transmembrane region" description="Helical" evidence="6">
    <location>
        <begin position="374"/>
        <end position="392"/>
    </location>
</feature>
<dbReference type="InterPro" id="IPR037185">
    <property type="entry name" value="EmrE-like"/>
</dbReference>
<feature type="transmembrane region" description="Helical" evidence="6">
    <location>
        <begin position="130"/>
        <end position="150"/>
    </location>
</feature>
<dbReference type="InterPro" id="IPR000620">
    <property type="entry name" value="EamA_dom"/>
</dbReference>
<accession>A0A0K9PZ69</accession>
<dbReference type="STRING" id="29655.A0A0K9PZ69"/>
<keyword evidence="3 6" id="KW-0812">Transmembrane</keyword>
<keyword evidence="4 6" id="KW-1133">Transmembrane helix</keyword>
<feature type="transmembrane region" description="Helical" evidence="6">
    <location>
        <begin position="351"/>
        <end position="368"/>
    </location>
</feature>
<feature type="domain" description="EamA" evidence="7">
    <location>
        <begin position="252"/>
        <end position="391"/>
    </location>
</feature>
<keyword evidence="5 6" id="KW-0472">Membrane</keyword>
<feature type="transmembrane region" description="Helical" evidence="6">
    <location>
        <begin position="321"/>
        <end position="339"/>
    </location>
</feature>
<feature type="transmembrane region" description="Helical" evidence="6">
    <location>
        <begin position="204"/>
        <end position="235"/>
    </location>
</feature>
<dbReference type="PANTHER" id="PTHR32322:SF2">
    <property type="entry name" value="EAMA DOMAIN-CONTAINING PROTEIN"/>
    <property type="match status" value="1"/>
</dbReference>
<feature type="transmembrane region" description="Helical" evidence="6">
    <location>
        <begin position="162"/>
        <end position="183"/>
    </location>
</feature>
<protein>
    <submittedName>
        <fullName evidence="8">Transporter, EamA</fullName>
    </submittedName>
</protein>
<comment type="similarity">
    <text evidence="2">Belongs to the drug/metabolite transporter (DMT) superfamily. Plant drug/metabolite exporter (P-DME) (TC 2.A.7.4) family.</text>
</comment>
<dbReference type="EMBL" id="LFYR01000391">
    <property type="protein sequence ID" value="KMZ74204.1"/>
    <property type="molecule type" value="Genomic_DNA"/>
</dbReference>
<evidence type="ECO:0000256" key="1">
    <source>
        <dbReference type="ARBA" id="ARBA00004141"/>
    </source>
</evidence>
<dbReference type="InterPro" id="IPR050638">
    <property type="entry name" value="AA-Vitamin_Transporters"/>
</dbReference>
<feature type="transmembrane region" description="Helical" evidence="6">
    <location>
        <begin position="255"/>
        <end position="274"/>
    </location>
</feature>
<comment type="subcellular location">
    <subcellularLocation>
        <location evidence="1">Membrane</location>
        <topology evidence="1">Multi-pass membrane protein</topology>
    </subcellularLocation>
</comment>
<feature type="domain" description="EamA" evidence="7">
    <location>
        <begin position="109"/>
        <end position="236"/>
    </location>
</feature>
<sequence length="399" mass="42875">MLSLFLHSSFPPVRHRIPNKIKQLAPSITNLRIRGRISHFPPLFNRAGMQDSDPMSGSSDVGSPTVSIEDEAEAETKQMLSPLVNGENVRGDLILDLGLGRTALEWVILISPFFFWGTAMVVMKEIIPKAGPFFVSSVRLIPAGIILIGFASFRGSKQPSGMLAWVSIILFGTINAACFQGFLAEGLQKTTAGLGSVIIDSQPLTVAVLAAILFGESIGLVGAAGLVLGVFGLLLLEVPAIVKHGDTSIWGSGEWWMLLSAQSMAIGTVMVRWVSKYSDPVMATGWHMIIGGIPLLAISFLNHEPAVTGSLSLLTTIDFSGLLYTTVFGSAVSYGVFFYNATEGNLTKLSSLTFLTPMFASIFGYLFLGETFSPLQLGGAFVTLVAIYMVNYREIVPQD</sequence>
<dbReference type="Pfam" id="PF00892">
    <property type="entry name" value="EamA"/>
    <property type="match status" value="2"/>
</dbReference>
<comment type="caution">
    <text evidence="8">The sequence shown here is derived from an EMBL/GenBank/DDBJ whole genome shotgun (WGS) entry which is preliminary data.</text>
</comment>
<dbReference type="GO" id="GO:0016020">
    <property type="term" value="C:membrane"/>
    <property type="evidence" value="ECO:0007669"/>
    <property type="project" value="UniProtKB-SubCell"/>
</dbReference>